<dbReference type="EMBL" id="VRKQ01000018">
    <property type="protein sequence ID" value="TXG35265.1"/>
    <property type="molecule type" value="Genomic_DNA"/>
</dbReference>
<protein>
    <recommendedName>
        <fullName evidence="4">Lipocalin-like domain-containing protein</fullName>
    </recommendedName>
</protein>
<reference evidence="2 3" key="1">
    <citation type="submission" date="2019-08" db="EMBL/GenBank/DDBJ databases">
        <title>Seonamhaeicola sediminis sp. nov., isolated from marine sediment.</title>
        <authorList>
            <person name="Cao W.R."/>
        </authorList>
    </citation>
    <scope>NUCLEOTIDE SEQUENCE [LARGE SCALE GENOMIC DNA]</scope>
    <source>
        <strain evidence="2 3">1505</strain>
    </source>
</reference>
<name>A0A5C7GE53_9FLAO</name>
<feature type="signal peptide" evidence="1">
    <location>
        <begin position="1"/>
        <end position="18"/>
    </location>
</feature>
<dbReference type="OrthoDB" id="1451624at2"/>
<organism evidence="2 3">
    <name type="scientific">Seonamhaeicola maritimus</name>
    <dbReference type="NCBI Taxonomy" id="2591822"/>
    <lineage>
        <taxon>Bacteria</taxon>
        <taxon>Pseudomonadati</taxon>
        <taxon>Bacteroidota</taxon>
        <taxon>Flavobacteriia</taxon>
        <taxon>Flavobacteriales</taxon>
        <taxon>Flavobacteriaceae</taxon>
    </lineage>
</organism>
<proteinExistence type="predicted"/>
<evidence type="ECO:0000313" key="2">
    <source>
        <dbReference type="EMBL" id="TXG35265.1"/>
    </source>
</evidence>
<dbReference type="RefSeq" id="WP_147769609.1">
    <property type="nucleotide sequence ID" value="NZ_VRKQ01000018.1"/>
</dbReference>
<evidence type="ECO:0000313" key="3">
    <source>
        <dbReference type="Proteomes" id="UP000321080"/>
    </source>
</evidence>
<gene>
    <name evidence="2" type="ORF">FUA22_16075</name>
</gene>
<dbReference type="PROSITE" id="PS51257">
    <property type="entry name" value="PROKAR_LIPOPROTEIN"/>
    <property type="match status" value="1"/>
</dbReference>
<evidence type="ECO:0008006" key="4">
    <source>
        <dbReference type="Google" id="ProtNLM"/>
    </source>
</evidence>
<dbReference type="AlphaFoldDB" id="A0A5C7GE53"/>
<feature type="chain" id="PRO_5022854734" description="Lipocalin-like domain-containing protein" evidence="1">
    <location>
        <begin position="19"/>
        <end position="127"/>
    </location>
</feature>
<sequence length="127" mass="14072">MKNLLTLALIVFSFISFSSCSNDDVDFNTDLIGVWERTDIHQDYSSVSKLVFVSDNTGISINTNAYNSGEITSSATNFDWNTQESMITVNLNGVSELRYILKSNGQLALSSSQDLTFSKVSDDIQSY</sequence>
<evidence type="ECO:0000256" key="1">
    <source>
        <dbReference type="SAM" id="SignalP"/>
    </source>
</evidence>
<dbReference type="Proteomes" id="UP000321080">
    <property type="component" value="Unassembled WGS sequence"/>
</dbReference>
<accession>A0A5C7GE53</accession>
<keyword evidence="3" id="KW-1185">Reference proteome</keyword>
<comment type="caution">
    <text evidence="2">The sequence shown here is derived from an EMBL/GenBank/DDBJ whole genome shotgun (WGS) entry which is preliminary data.</text>
</comment>
<keyword evidence="1" id="KW-0732">Signal</keyword>